<evidence type="ECO:0000313" key="2">
    <source>
        <dbReference type="Proteomes" id="UP000265566"/>
    </source>
</evidence>
<sequence length="111" mass="12490">MVLGIHVVINTGNIFVICLVSSICVTVQSIHGEVWPVFTAALSRNLQEFVNAIVISSKNKDTRNANKEHAIFNNVVQSIVTTSLIIEWLQFLCIILNLRFTLYNLYLNITV</sequence>
<dbReference type="Gramene" id="rna42958">
    <property type="protein sequence ID" value="RHN48260.1"/>
    <property type="gene ID" value="gene42958"/>
</dbReference>
<dbReference type="Proteomes" id="UP000265566">
    <property type="component" value="Chromosome 7"/>
</dbReference>
<dbReference type="EMBL" id="PSQE01000007">
    <property type="protein sequence ID" value="RHN48260.1"/>
    <property type="molecule type" value="Genomic_DNA"/>
</dbReference>
<reference evidence="2" key="1">
    <citation type="journal article" date="2018" name="Nat. Plants">
        <title>Whole-genome landscape of Medicago truncatula symbiotic genes.</title>
        <authorList>
            <person name="Pecrix Y."/>
            <person name="Staton S.E."/>
            <person name="Sallet E."/>
            <person name="Lelandais-Briere C."/>
            <person name="Moreau S."/>
            <person name="Carrere S."/>
            <person name="Blein T."/>
            <person name="Jardinaud M.F."/>
            <person name="Latrasse D."/>
            <person name="Zouine M."/>
            <person name="Zahm M."/>
            <person name="Kreplak J."/>
            <person name="Mayjonade B."/>
            <person name="Satge C."/>
            <person name="Perez M."/>
            <person name="Cauet S."/>
            <person name="Marande W."/>
            <person name="Chantry-Darmon C."/>
            <person name="Lopez-Roques C."/>
            <person name="Bouchez O."/>
            <person name="Berard A."/>
            <person name="Debelle F."/>
            <person name="Munos S."/>
            <person name="Bendahmane A."/>
            <person name="Berges H."/>
            <person name="Niebel A."/>
            <person name="Buitink J."/>
            <person name="Frugier F."/>
            <person name="Benhamed M."/>
            <person name="Crespi M."/>
            <person name="Gouzy J."/>
            <person name="Gamas P."/>
        </authorList>
    </citation>
    <scope>NUCLEOTIDE SEQUENCE [LARGE SCALE GENOMIC DNA]</scope>
    <source>
        <strain evidence="2">cv. Jemalong A17</strain>
    </source>
</reference>
<comment type="caution">
    <text evidence="1">The sequence shown here is derived from an EMBL/GenBank/DDBJ whole genome shotgun (WGS) entry which is preliminary data.</text>
</comment>
<name>A0A396H4T0_MEDTR</name>
<proteinExistence type="predicted"/>
<dbReference type="AlphaFoldDB" id="A0A396H4T0"/>
<evidence type="ECO:0000313" key="1">
    <source>
        <dbReference type="EMBL" id="RHN48260.1"/>
    </source>
</evidence>
<gene>
    <name evidence="1" type="ORF">MtrunA17_Chr7g0261871</name>
</gene>
<organism evidence="1 2">
    <name type="scientific">Medicago truncatula</name>
    <name type="common">Barrel medic</name>
    <name type="synonym">Medicago tribuloides</name>
    <dbReference type="NCBI Taxonomy" id="3880"/>
    <lineage>
        <taxon>Eukaryota</taxon>
        <taxon>Viridiplantae</taxon>
        <taxon>Streptophyta</taxon>
        <taxon>Embryophyta</taxon>
        <taxon>Tracheophyta</taxon>
        <taxon>Spermatophyta</taxon>
        <taxon>Magnoliopsida</taxon>
        <taxon>eudicotyledons</taxon>
        <taxon>Gunneridae</taxon>
        <taxon>Pentapetalae</taxon>
        <taxon>rosids</taxon>
        <taxon>fabids</taxon>
        <taxon>Fabales</taxon>
        <taxon>Fabaceae</taxon>
        <taxon>Papilionoideae</taxon>
        <taxon>50 kb inversion clade</taxon>
        <taxon>NPAAA clade</taxon>
        <taxon>Hologalegina</taxon>
        <taxon>IRL clade</taxon>
        <taxon>Trifolieae</taxon>
        <taxon>Medicago</taxon>
    </lineage>
</organism>
<protein>
    <submittedName>
        <fullName evidence="1">Uncharacterized protein</fullName>
    </submittedName>
</protein>
<accession>A0A396H4T0</accession>